<evidence type="ECO:0000313" key="10">
    <source>
        <dbReference type="EMBL" id="SJZ64377.1"/>
    </source>
</evidence>
<keyword evidence="10" id="KW-0282">Flagellum</keyword>
<feature type="domain" description="Flagellar motor switch protein FliN-like C-terminal" evidence="8">
    <location>
        <begin position="326"/>
        <end position="396"/>
    </location>
</feature>
<dbReference type="NCBIfam" id="TIGR02480">
    <property type="entry name" value="fliN"/>
    <property type="match status" value="1"/>
</dbReference>
<dbReference type="GO" id="GO:0005886">
    <property type="term" value="C:plasma membrane"/>
    <property type="evidence" value="ECO:0007669"/>
    <property type="project" value="UniProtKB-SubCell"/>
</dbReference>
<dbReference type="InterPro" id="IPR036429">
    <property type="entry name" value="SpoA-like_sf"/>
</dbReference>
<keyword evidence="10" id="KW-0969">Cilium</keyword>
<dbReference type="Proteomes" id="UP000190625">
    <property type="component" value="Unassembled WGS sequence"/>
</dbReference>
<accession>A0A1T4MBY5</accession>
<keyword evidence="5" id="KW-0283">Flagellar rotation</keyword>
<keyword evidence="4" id="KW-0145">Chemotaxis</keyword>
<dbReference type="GO" id="GO:0009425">
    <property type="term" value="C:bacterial-type flagellum basal body"/>
    <property type="evidence" value="ECO:0007669"/>
    <property type="project" value="InterPro"/>
</dbReference>
<keyword evidence="10" id="KW-0966">Cell projection</keyword>
<dbReference type="OrthoDB" id="9773459at2"/>
<evidence type="ECO:0000259" key="9">
    <source>
        <dbReference type="Pfam" id="PF04509"/>
    </source>
</evidence>
<name>A0A1T4MBY5_9FIRM</name>
<evidence type="ECO:0000256" key="6">
    <source>
        <dbReference type="ARBA" id="ARBA00023136"/>
    </source>
</evidence>
<dbReference type="Gene3D" id="2.30.330.10">
    <property type="entry name" value="SpoA-like"/>
    <property type="match status" value="1"/>
</dbReference>
<dbReference type="InterPro" id="IPR001543">
    <property type="entry name" value="FliN-like_C"/>
</dbReference>
<dbReference type="GO" id="GO:0016787">
    <property type="term" value="F:hydrolase activity"/>
    <property type="evidence" value="ECO:0007669"/>
    <property type="project" value="InterPro"/>
</dbReference>
<dbReference type="Pfam" id="PF01052">
    <property type="entry name" value="FliMN_C"/>
    <property type="match status" value="1"/>
</dbReference>
<dbReference type="GO" id="GO:0003774">
    <property type="term" value="F:cytoskeletal motor activity"/>
    <property type="evidence" value="ECO:0007669"/>
    <property type="project" value="InterPro"/>
</dbReference>
<dbReference type="PANTHER" id="PTHR43484:SF1">
    <property type="entry name" value="FLAGELLAR MOTOR SWITCH PROTEIN FLIN"/>
    <property type="match status" value="1"/>
</dbReference>
<dbReference type="CDD" id="cd17907">
    <property type="entry name" value="FliY_FliN-Y"/>
    <property type="match status" value="1"/>
</dbReference>
<organism evidence="10 11">
    <name type="scientific">Selenihalanaerobacter shriftii</name>
    <dbReference type="NCBI Taxonomy" id="142842"/>
    <lineage>
        <taxon>Bacteria</taxon>
        <taxon>Bacillati</taxon>
        <taxon>Bacillota</taxon>
        <taxon>Clostridia</taxon>
        <taxon>Halanaerobiales</taxon>
        <taxon>Halobacteroidaceae</taxon>
        <taxon>Selenihalanaerobacter</taxon>
    </lineage>
</organism>
<dbReference type="PRINTS" id="PR00956">
    <property type="entry name" value="FLGMOTORFLIN"/>
</dbReference>
<dbReference type="NCBIfam" id="NF005995">
    <property type="entry name" value="PRK08119.1"/>
    <property type="match status" value="1"/>
</dbReference>
<dbReference type="PANTHER" id="PTHR43484">
    <property type="match status" value="1"/>
</dbReference>
<dbReference type="RefSeq" id="WP_078809902.1">
    <property type="nucleotide sequence ID" value="NZ_FUWM01000010.1"/>
</dbReference>
<evidence type="ECO:0000313" key="11">
    <source>
        <dbReference type="Proteomes" id="UP000190625"/>
    </source>
</evidence>
<protein>
    <submittedName>
        <fullName evidence="10">Flagellar motor switch protein FliN/FliY</fullName>
    </submittedName>
</protein>
<keyword evidence="6" id="KW-0472">Membrane</keyword>
<feature type="region of interest" description="Disordered" evidence="7">
    <location>
        <begin position="231"/>
        <end position="300"/>
    </location>
</feature>
<evidence type="ECO:0000256" key="5">
    <source>
        <dbReference type="ARBA" id="ARBA00022779"/>
    </source>
</evidence>
<dbReference type="Gene3D" id="3.40.1550.10">
    <property type="entry name" value="CheC-like"/>
    <property type="match status" value="1"/>
</dbReference>
<dbReference type="SUPFAM" id="SSF101801">
    <property type="entry name" value="Surface presentation of antigens (SPOA)"/>
    <property type="match status" value="1"/>
</dbReference>
<dbReference type="EMBL" id="FUWM01000010">
    <property type="protein sequence ID" value="SJZ64377.1"/>
    <property type="molecule type" value="Genomic_DNA"/>
</dbReference>
<keyword evidence="11" id="KW-1185">Reference proteome</keyword>
<evidence type="ECO:0000256" key="4">
    <source>
        <dbReference type="ARBA" id="ARBA00022500"/>
    </source>
</evidence>
<gene>
    <name evidence="10" type="ORF">SAMN02745118_01425</name>
</gene>
<comment type="subcellular location">
    <subcellularLocation>
        <location evidence="1">Cell membrane</location>
        <topology evidence="1">Peripheral membrane protein</topology>
        <orientation evidence="1">Cytoplasmic side</orientation>
    </subcellularLocation>
</comment>
<reference evidence="11" key="1">
    <citation type="submission" date="2017-02" db="EMBL/GenBank/DDBJ databases">
        <authorList>
            <person name="Varghese N."/>
            <person name="Submissions S."/>
        </authorList>
    </citation>
    <scope>NUCLEOTIDE SEQUENCE [LARGE SCALE GENOMIC DNA]</scope>
    <source>
        <strain evidence="11">ATCC BAA-73</strain>
    </source>
</reference>
<dbReference type="InterPro" id="IPR001172">
    <property type="entry name" value="FliN_T3SS_HrcQb"/>
</dbReference>
<dbReference type="STRING" id="142842.SAMN02745118_01425"/>
<dbReference type="SUPFAM" id="SSF103039">
    <property type="entry name" value="CheC-like"/>
    <property type="match status" value="1"/>
</dbReference>
<dbReference type="GO" id="GO:0071973">
    <property type="term" value="P:bacterial-type flagellum-dependent cell motility"/>
    <property type="evidence" value="ECO:0007669"/>
    <property type="project" value="InterPro"/>
</dbReference>
<feature type="compositionally biased region" description="Acidic residues" evidence="7">
    <location>
        <begin position="16"/>
        <end position="29"/>
    </location>
</feature>
<dbReference type="GO" id="GO:0006935">
    <property type="term" value="P:chemotaxis"/>
    <property type="evidence" value="ECO:0007669"/>
    <property type="project" value="UniProtKB-KW"/>
</dbReference>
<feature type="compositionally biased region" description="Low complexity" evidence="7">
    <location>
        <begin position="264"/>
        <end position="286"/>
    </location>
</feature>
<feature type="domain" description="CheC-like protein" evidence="9">
    <location>
        <begin position="42"/>
        <end position="77"/>
    </location>
</feature>
<evidence type="ECO:0000259" key="8">
    <source>
        <dbReference type="Pfam" id="PF01052"/>
    </source>
</evidence>
<dbReference type="InterPro" id="IPR012826">
    <property type="entry name" value="FliN"/>
</dbReference>
<feature type="compositionally biased region" description="Polar residues" evidence="7">
    <location>
        <begin position="246"/>
        <end position="263"/>
    </location>
</feature>
<dbReference type="AlphaFoldDB" id="A0A1T4MBY5"/>
<dbReference type="InterPro" id="IPR007597">
    <property type="entry name" value="CheC"/>
</dbReference>
<evidence type="ECO:0000256" key="2">
    <source>
        <dbReference type="ARBA" id="ARBA00009226"/>
    </source>
</evidence>
<keyword evidence="3" id="KW-1003">Cell membrane</keyword>
<evidence type="ECO:0000256" key="1">
    <source>
        <dbReference type="ARBA" id="ARBA00004413"/>
    </source>
</evidence>
<feature type="region of interest" description="Disordered" evidence="7">
    <location>
        <begin position="1"/>
        <end position="32"/>
    </location>
</feature>
<dbReference type="Pfam" id="PF04509">
    <property type="entry name" value="CheC"/>
    <property type="match status" value="2"/>
</dbReference>
<dbReference type="InterPro" id="IPR051469">
    <property type="entry name" value="FliN/MopA/SpaO"/>
</dbReference>
<proteinExistence type="inferred from homology"/>
<evidence type="ECO:0000256" key="3">
    <source>
        <dbReference type="ARBA" id="ARBA00022475"/>
    </source>
</evidence>
<comment type="similarity">
    <text evidence="2">Belongs to the FliN/MopA/SpaO family.</text>
</comment>
<feature type="domain" description="CheC-like protein" evidence="9">
    <location>
        <begin position="138"/>
        <end position="172"/>
    </location>
</feature>
<evidence type="ECO:0000256" key="7">
    <source>
        <dbReference type="SAM" id="MobiDB-lite"/>
    </source>
</evidence>
<sequence length="405" mass="43930">MNKEVLSQDEINALLDSEDDENENNEEQESGAVAGVTLNDVEKDAIGEIGNISMGSAATALYSLLNQTVDITAPEVSLTTLNDLINEYERPCVLVDVEYVEGLEGLNILIIRQTDAAIISDLMMGGDGNDPDDEINDLHLSAISEAMNQMMGSASTSMSTIMQGDKVNISPPHSELLTLNSGEIENRKIDPDQPIVKVSFNLSIGDLIDSEIIQLMPVDFAKELVEYLMNPPSDEETTESDHATSAEETSGDEPTSNQMDDNSQQVNGNQQPQQKQTPVQNQQGQQRMEASKSGAVSRDESVNVQSVQFGQLGANGQNVEQNNISLIQDVPLQVTVRLGKTKMLIKDILELGNGSVIELDKLAGESVDLLVNGKLVAKGEVVVIDENFGFRVTDIVSPMERINNL</sequence>
<dbReference type="InterPro" id="IPR028976">
    <property type="entry name" value="CheC-like_sf"/>
</dbReference>